<dbReference type="PANTHER" id="PTHR30349:SF41">
    <property type="entry name" value="INTEGRASE_RECOMBINASE PROTEIN MJ0367-RELATED"/>
    <property type="match status" value="1"/>
</dbReference>
<dbReference type="RefSeq" id="WP_105541769.1">
    <property type="nucleotide sequence ID" value="NZ_JBBGZH010000001.1"/>
</dbReference>
<dbReference type="PANTHER" id="PTHR30349">
    <property type="entry name" value="PHAGE INTEGRASE-RELATED"/>
    <property type="match status" value="1"/>
</dbReference>
<dbReference type="EMBL" id="JBBGZH010000001">
    <property type="protein sequence ID" value="MEJ5019259.1"/>
    <property type="molecule type" value="Genomic_DNA"/>
</dbReference>
<proteinExistence type="inferred from homology"/>
<dbReference type="InterPro" id="IPR013762">
    <property type="entry name" value="Integrase-like_cat_sf"/>
</dbReference>
<dbReference type="SUPFAM" id="SSF56349">
    <property type="entry name" value="DNA breaking-rejoining enzymes"/>
    <property type="match status" value="1"/>
</dbReference>
<evidence type="ECO:0000313" key="7">
    <source>
        <dbReference type="Proteomes" id="UP001375812"/>
    </source>
</evidence>
<evidence type="ECO:0000256" key="3">
    <source>
        <dbReference type="ARBA" id="ARBA00023125"/>
    </source>
</evidence>
<dbReference type="PROSITE" id="PS51898">
    <property type="entry name" value="TYR_RECOMBINASE"/>
    <property type="match status" value="1"/>
</dbReference>
<dbReference type="InterPro" id="IPR050090">
    <property type="entry name" value="Tyrosine_recombinase_XerCD"/>
</dbReference>
<evidence type="ECO:0000256" key="2">
    <source>
        <dbReference type="ARBA" id="ARBA00022908"/>
    </source>
</evidence>
<comment type="caution">
    <text evidence="6">The sequence shown here is derived from an EMBL/GenBank/DDBJ whole genome shotgun (WGS) entry which is preliminary data.</text>
</comment>
<gene>
    <name evidence="6" type="ORF">WH297_05840</name>
</gene>
<dbReference type="InterPro" id="IPR002104">
    <property type="entry name" value="Integrase_catalytic"/>
</dbReference>
<evidence type="ECO:0000256" key="4">
    <source>
        <dbReference type="ARBA" id="ARBA00023172"/>
    </source>
</evidence>
<feature type="domain" description="Tyr recombinase" evidence="5">
    <location>
        <begin position="147"/>
        <end position="320"/>
    </location>
</feature>
<dbReference type="Gene3D" id="1.10.443.10">
    <property type="entry name" value="Intergrase catalytic core"/>
    <property type="match status" value="1"/>
</dbReference>
<comment type="similarity">
    <text evidence="1">Belongs to the 'phage' integrase family.</text>
</comment>
<evidence type="ECO:0000256" key="1">
    <source>
        <dbReference type="ARBA" id="ARBA00008857"/>
    </source>
</evidence>
<evidence type="ECO:0000259" key="5">
    <source>
        <dbReference type="PROSITE" id="PS51898"/>
    </source>
</evidence>
<protein>
    <submittedName>
        <fullName evidence="6">Site-specific integrase</fullName>
    </submittedName>
</protein>
<organism evidence="6 7">
    <name type="scientific">Ochrobactrum vermis</name>
    <dbReference type="NCBI Taxonomy" id="1827297"/>
    <lineage>
        <taxon>Bacteria</taxon>
        <taxon>Pseudomonadati</taxon>
        <taxon>Pseudomonadota</taxon>
        <taxon>Alphaproteobacteria</taxon>
        <taxon>Hyphomicrobiales</taxon>
        <taxon>Brucellaceae</taxon>
        <taxon>Brucella/Ochrobactrum group</taxon>
        <taxon>Ochrobactrum</taxon>
    </lineage>
</organism>
<dbReference type="Proteomes" id="UP001375812">
    <property type="component" value="Unassembled WGS sequence"/>
</dbReference>
<dbReference type="InterPro" id="IPR011010">
    <property type="entry name" value="DNA_brk_join_enz"/>
</dbReference>
<evidence type="ECO:0000313" key="6">
    <source>
        <dbReference type="EMBL" id="MEJ5019259.1"/>
    </source>
</evidence>
<keyword evidence="2" id="KW-0229">DNA integration</keyword>
<dbReference type="Pfam" id="PF00589">
    <property type="entry name" value="Phage_integrase"/>
    <property type="match status" value="1"/>
</dbReference>
<accession>A0ABU8PAM2</accession>
<sequence>MPLKLIPPRAGKSPYYYVRGTHFGVAMDRSTKTTDKNTAAKLLKLWKEEIEAGVFRKPGEPTFLDAVTDYIAATHNERFIEPIVERIGHYRLIDIDQQLIDTTAIALYPNASAATRNRQVYTVISAILKHAGLNQQWKRPKGSRGQMKTDWMTDKQAFKILDAAYKKDAEFGIFLHTLLYTGMRLSELTTLEIARLDLTEGMAYLPATKNGKPRAVHLPPTVVAAIANHPRGLDREGKLFRFRKSGRLYTWLEDVKTKAGPDVDFVTFHVFRHTWATWMRKYGGLDVRGLVGTGAWTDMASAARYAHVVATDEAKRSNLLPVSKKLERKKN</sequence>
<keyword evidence="4" id="KW-0233">DNA recombination</keyword>
<dbReference type="CDD" id="cd00796">
    <property type="entry name" value="INT_Rci_Hp1_C"/>
    <property type="match status" value="1"/>
</dbReference>
<reference evidence="6 7" key="1">
    <citation type="submission" date="2023-12" db="EMBL/GenBank/DDBJ databases">
        <title>Gut-associated functions are favored during microbiome assembly across C. elegans life.</title>
        <authorList>
            <person name="Zimmermann J."/>
        </authorList>
    </citation>
    <scope>NUCLEOTIDE SEQUENCE [LARGE SCALE GENOMIC DNA]</scope>
    <source>
        <strain evidence="6 7">MYb71</strain>
    </source>
</reference>
<name>A0ABU8PAM2_9HYPH</name>
<keyword evidence="3" id="KW-0238">DNA-binding</keyword>
<keyword evidence="7" id="KW-1185">Reference proteome</keyword>